<dbReference type="InterPro" id="IPR001538">
    <property type="entry name" value="Man6P_isomerase-2_C"/>
</dbReference>
<feature type="domain" description="Mannose-6-phosphate isomerase type II C-terminal" evidence="3">
    <location>
        <begin position="33"/>
        <end position="141"/>
    </location>
</feature>
<evidence type="ECO:0000259" key="4">
    <source>
        <dbReference type="Pfam" id="PF01467"/>
    </source>
</evidence>
<dbReference type="InterPro" id="IPR014729">
    <property type="entry name" value="Rossmann-like_a/b/a_fold"/>
</dbReference>
<dbReference type="Gene3D" id="3.40.50.620">
    <property type="entry name" value="HUPs"/>
    <property type="match status" value="1"/>
</dbReference>
<reference evidence="5" key="1">
    <citation type="journal article" date="2020" name="Nature">
        <title>Giant virus diversity and host interactions through global metagenomics.</title>
        <authorList>
            <person name="Schulz F."/>
            <person name="Roux S."/>
            <person name="Paez-Espino D."/>
            <person name="Jungbluth S."/>
            <person name="Walsh D.A."/>
            <person name="Denef V.J."/>
            <person name="McMahon K.D."/>
            <person name="Konstantinidis K.T."/>
            <person name="Eloe-Fadrosh E.A."/>
            <person name="Kyrpides N.C."/>
            <person name="Woyke T."/>
        </authorList>
    </citation>
    <scope>NUCLEOTIDE SEQUENCE</scope>
    <source>
        <strain evidence="5">GVMAG-M-3300019093-7</strain>
    </source>
</reference>
<evidence type="ECO:0000256" key="1">
    <source>
        <dbReference type="ARBA" id="ARBA00022679"/>
    </source>
</evidence>
<sequence length="408" mass="47842">MNEPIEKEMSIVTNNIHKKSEVHNFIDYNKTICVKPWGHEFLIFQNKNIGIWFLKLNKGHKTSLHCHFNKDTFIIVLKGSAKISLINDQVINLNNMESIFLPHYKFHGIGTYSDETYIMEIEIYNKSIDFTDKNDLLRIDDLYKRNNNNYESSVTTVKDNLDDYEYFYLKNNFNQIVQDVEIKVVEINSQNANTIIKSNNFTILLDGCIYQNLKYLREGSIINSTEPIHCLEDKTFVLTLNKYDYQENSKIIYDNEQLQLIVNKLKNDGKKIILSSGCFDIIHVGHIHTLMESKKLGDVLMICLSNDEQIKKLKGDERPINNYKDRIDLFKTIKYVDYVILYDETNIQTEESLGTIMKIVDPFYWVKGTDYTVQKILEKHPYLKNIKLINNIENKSTTNIINKVKNTI</sequence>
<keyword evidence="1" id="KW-0808">Transferase</keyword>
<feature type="domain" description="Cytidyltransferase-like" evidence="4">
    <location>
        <begin position="277"/>
        <end position="381"/>
    </location>
</feature>
<dbReference type="SUPFAM" id="SSF51182">
    <property type="entry name" value="RmlC-like cupins"/>
    <property type="match status" value="1"/>
</dbReference>
<protein>
    <recommendedName>
        <fullName evidence="6">Cytidyltransferase-like domain-containing protein</fullName>
    </recommendedName>
</protein>
<dbReference type="InterPro" id="IPR050385">
    <property type="entry name" value="Archaeal_FAD_synthase"/>
</dbReference>
<dbReference type="EMBL" id="MN739268">
    <property type="protein sequence ID" value="QHS96255.1"/>
    <property type="molecule type" value="Genomic_DNA"/>
</dbReference>
<organism evidence="5">
    <name type="scientific">viral metagenome</name>
    <dbReference type="NCBI Taxonomy" id="1070528"/>
    <lineage>
        <taxon>unclassified sequences</taxon>
        <taxon>metagenomes</taxon>
        <taxon>organismal metagenomes</taxon>
    </lineage>
</organism>
<evidence type="ECO:0008006" key="6">
    <source>
        <dbReference type="Google" id="ProtNLM"/>
    </source>
</evidence>
<dbReference type="PANTHER" id="PTHR43793">
    <property type="entry name" value="FAD SYNTHASE"/>
    <property type="match status" value="1"/>
</dbReference>
<dbReference type="Gene3D" id="2.60.120.10">
    <property type="entry name" value="Jelly Rolls"/>
    <property type="match status" value="1"/>
</dbReference>
<evidence type="ECO:0000259" key="3">
    <source>
        <dbReference type="Pfam" id="PF01050"/>
    </source>
</evidence>
<accession>A0A6C0BUX9</accession>
<dbReference type="GO" id="GO:0005976">
    <property type="term" value="P:polysaccharide metabolic process"/>
    <property type="evidence" value="ECO:0007669"/>
    <property type="project" value="InterPro"/>
</dbReference>
<evidence type="ECO:0000256" key="2">
    <source>
        <dbReference type="ARBA" id="ARBA00022695"/>
    </source>
</evidence>
<dbReference type="Pfam" id="PF01467">
    <property type="entry name" value="CTP_transf_like"/>
    <property type="match status" value="1"/>
</dbReference>
<dbReference type="GO" id="GO:0016779">
    <property type="term" value="F:nucleotidyltransferase activity"/>
    <property type="evidence" value="ECO:0007669"/>
    <property type="project" value="UniProtKB-KW"/>
</dbReference>
<dbReference type="InterPro" id="IPR011051">
    <property type="entry name" value="RmlC_Cupin_sf"/>
</dbReference>
<dbReference type="InterPro" id="IPR004821">
    <property type="entry name" value="Cyt_trans-like"/>
</dbReference>
<proteinExistence type="predicted"/>
<dbReference type="NCBIfam" id="TIGR00125">
    <property type="entry name" value="cyt_tran_rel"/>
    <property type="match status" value="1"/>
</dbReference>
<dbReference type="PANTHER" id="PTHR43793:SF2">
    <property type="entry name" value="BIFUNCTIONAL PROTEIN HLDE"/>
    <property type="match status" value="1"/>
</dbReference>
<dbReference type="InterPro" id="IPR014710">
    <property type="entry name" value="RmlC-like_jellyroll"/>
</dbReference>
<dbReference type="AlphaFoldDB" id="A0A6C0BUX9"/>
<dbReference type="Pfam" id="PF01050">
    <property type="entry name" value="MannoseP_isomer"/>
    <property type="match status" value="1"/>
</dbReference>
<evidence type="ECO:0000313" key="5">
    <source>
        <dbReference type="EMBL" id="QHS96255.1"/>
    </source>
</evidence>
<dbReference type="SUPFAM" id="SSF52374">
    <property type="entry name" value="Nucleotidylyl transferase"/>
    <property type="match status" value="1"/>
</dbReference>
<name>A0A6C0BUX9_9ZZZZ</name>
<keyword evidence="2" id="KW-0548">Nucleotidyltransferase</keyword>